<dbReference type="InterPro" id="IPR015797">
    <property type="entry name" value="NUDIX_hydrolase-like_dom_sf"/>
</dbReference>
<dbReference type="PANTHER" id="PTHR43736">
    <property type="entry name" value="ADP-RIBOSE PYROPHOSPHATASE"/>
    <property type="match status" value="1"/>
</dbReference>
<organism evidence="3 4">
    <name type="scientific">Namhaeicola litoreus</name>
    <dbReference type="NCBI Taxonomy" id="1052145"/>
    <lineage>
        <taxon>Bacteria</taxon>
        <taxon>Pseudomonadati</taxon>
        <taxon>Bacteroidota</taxon>
        <taxon>Flavobacteriia</taxon>
        <taxon>Flavobacteriales</taxon>
        <taxon>Flavobacteriaceae</taxon>
        <taxon>Namhaeicola</taxon>
    </lineage>
</organism>
<proteinExistence type="predicted"/>
<dbReference type="CDD" id="cd18873">
    <property type="entry name" value="NUDIX_NadM_like"/>
    <property type="match status" value="1"/>
</dbReference>
<dbReference type="InterPro" id="IPR000086">
    <property type="entry name" value="NUDIX_hydrolase_dom"/>
</dbReference>
<feature type="region of interest" description="Disordered" evidence="1">
    <location>
        <begin position="216"/>
        <end position="239"/>
    </location>
</feature>
<evidence type="ECO:0000256" key="1">
    <source>
        <dbReference type="SAM" id="MobiDB-lite"/>
    </source>
</evidence>
<evidence type="ECO:0000313" key="4">
    <source>
        <dbReference type="Proteomes" id="UP001597201"/>
    </source>
</evidence>
<feature type="domain" description="Nudix hydrolase" evidence="2">
    <location>
        <begin position="15"/>
        <end position="164"/>
    </location>
</feature>
<dbReference type="EMBL" id="JBHTMY010000001">
    <property type="protein sequence ID" value="MFD1314288.1"/>
    <property type="molecule type" value="Genomic_DNA"/>
</dbReference>
<dbReference type="Proteomes" id="UP001597201">
    <property type="component" value="Unassembled WGS sequence"/>
</dbReference>
<reference evidence="4" key="1">
    <citation type="journal article" date="2019" name="Int. J. Syst. Evol. Microbiol.">
        <title>The Global Catalogue of Microorganisms (GCM) 10K type strain sequencing project: providing services to taxonomists for standard genome sequencing and annotation.</title>
        <authorList>
            <consortium name="The Broad Institute Genomics Platform"/>
            <consortium name="The Broad Institute Genome Sequencing Center for Infectious Disease"/>
            <person name="Wu L."/>
            <person name="Ma J."/>
        </authorList>
    </citation>
    <scope>NUCLEOTIDE SEQUENCE [LARGE SCALE GENOMIC DNA]</scope>
    <source>
        <strain evidence="4">CCUG 61485</strain>
    </source>
</reference>
<dbReference type="InterPro" id="IPR036390">
    <property type="entry name" value="WH_DNA-bd_sf"/>
</dbReference>
<dbReference type="PROSITE" id="PS51462">
    <property type="entry name" value="NUDIX"/>
    <property type="match status" value="1"/>
</dbReference>
<dbReference type="PANTHER" id="PTHR43736:SF4">
    <property type="entry name" value="SLR1690 PROTEIN"/>
    <property type="match status" value="1"/>
</dbReference>
<accession>A0ABW3XXI9</accession>
<dbReference type="Gene3D" id="1.10.10.10">
    <property type="entry name" value="Winged helix-like DNA-binding domain superfamily/Winged helix DNA-binding domain"/>
    <property type="match status" value="1"/>
</dbReference>
<comment type="caution">
    <text evidence="3">The sequence shown here is derived from an EMBL/GenBank/DDBJ whole genome shotgun (WGS) entry which is preliminary data.</text>
</comment>
<dbReference type="Gene3D" id="3.90.79.10">
    <property type="entry name" value="Nucleoside Triphosphate Pyrophosphohydrolase"/>
    <property type="match status" value="1"/>
</dbReference>
<evidence type="ECO:0000259" key="2">
    <source>
        <dbReference type="PROSITE" id="PS51462"/>
    </source>
</evidence>
<dbReference type="InterPro" id="IPR054105">
    <property type="entry name" value="WHD_NrtR"/>
</dbReference>
<dbReference type="SUPFAM" id="SSF55811">
    <property type="entry name" value="Nudix"/>
    <property type="match status" value="1"/>
</dbReference>
<gene>
    <name evidence="3" type="ORF">ACFQ39_01560</name>
</gene>
<dbReference type="Pfam" id="PF21906">
    <property type="entry name" value="WHD_NrtR"/>
    <property type="match status" value="1"/>
</dbReference>
<dbReference type="SUPFAM" id="SSF46785">
    <property type="entry name" value="Winged helix' DNA-binding domain"/>
    <property type="match status" value="1"/>
</dbReference>
<evidence type="ECO:0000313" key="3">
    <source>
        <dbReference type="EMBL" id="MFD1314288.1"/>
    </source>
</evidence>
<protein>
    <submittedName>
        <fullName evidence="3">NUDIX domain-containing protein</fullName>
    </submittedName>
</protein>
<dbReference type="Pfam" id="PF00293">
    <property type="entry name" value="NUDIX"/>
    <property type="match status" value="1"/>
</dbReference>
<dbReference type="RefSeq" id="WP_377175745.1">
    <property type="nucleotide sequence ID" value="NZ_JBHTMY010000001.1"/>
</dbReference>
<sequence length="239" mass="28521">MNIKNFLEKGNELVLPNLSIDIVIIGYEANELKCLLLQIGDKWLLPGGFVLKNESVENATKRILKERTDLENTHFKFLEVFGDKDRRFKQIWKDFYEKSGLIWTDYCWLNTRFVSLVYYALVDMENTFPALNEIDEAFAWYSFENLPSMWMDHKTIALTARKRLKEDIKQEHITFNLLSDEFTMPELHELHQTILCEKLDRSRFQKKMLSSNLFERLPEKNQKSPGRNPYRYKIKPKKI</sequence>
<dbReference type="InterPro" id="IPR036388">
    <property type="entry name" value="WH-like_DNA-bd_sf"/>
</dbReference>
<keyword evidence="4" id="KW-1185">Reference proteome</keyword>
<feature type="compositionally biased region" description="Basic residues" evidence="1">
    <location>
        <begin position="230"/>
        <end position="239"/>
    </location>
</feature>
<name>A0ABW3XXI9_9FLAO</name>